<keyword evidence="5" id="KW-0716">Sensory transduction</keyword>
<dbReference type="Gene3D" id="3.30.565.10">
    <property type="entry name" value="Histidine kinase-like ATPase, C-terminal domain"/>
    <property type="match status" value="1"/>
</dbReference>
<dbReference type="SUPFAM" id="SSF55874">
    <property type="entry name" value="ATPase domain of HSP90 chaperone/DNA topoisomerase II/histidine kinase"/>
    <property type="match status" value="1"/>
</dbReference>
<dbReference type="CDD" id="cd12915">
    <property type="entry name" value="PDC2_DGC_like"/>
    <property type="match status" value="1"/>
</dbReference>
<evidence type="ECO:0000256" key="15">
    <source>
        <dbReference type="ARBA" id="ARBA00023170"/>
    </source>
</evidence>
<evidence type="ECO:0000256" key="8">
    <source>
        <dbReference type="ARBA" id="ARBA00022679"/>
    </source>
</evidence>
<accession>A0A502G5M6</accession>
<feature type="domain" description="PAC" evidence="18">
    <location>
        <begin position="569"/>
        <end position="622"/>
    </location>
</feature>
<sequence length="819" mass="88325">MPGRAVNETSAIQALPPPAAARRGRSWPRAGLLLSLGAAVLAPPLLAALSAWGAWDATSRGAEAEVARTADAAAEYARRLLEGQFLRLQRANDVLAGLSDAEIRAQEADWHVALDRVVSGSATPEGDVFYITVYDRDARALVASNILPVAAGRSMMEREFNRALRPNDAPPFHISPVYVGRETGRPYFALSARRERTGNGLPPGTYDGVVNASFYHEQVNRSLQALAASPENVVSLVRTDGALLARSSGLGNRPEAEARIGPGAMLETMRRGEERSVSREVSSIDGVERVVAYRRVGGPWPVYVSAARARSLVSAAWRQEVLPQAILALASSALLLALARAVLGRQRELEGSNEALESRVADRTRALAESSRLMQLAQQAARVASWSWEPGTGRASWSPEMYDLLGLDAEREAGLASAETFFAALHPDDRPRLHDAIEGALRDGTMTLEMRVFRRGPEGQEERWLLCRARLYPASEEAPATLVGIHVDITDRRRIGERFEAAVGAIDGFVYERELNTGRATRTAGVLALLGKDLPEAAAAWLDRIHPEDRAIFDARVTAAIADPAQDRYSAEYRVRRADGSWAWVWDRGRVFRDPATGRAVRALGGLLDVTARRLAEERQALLMREVDHRGKNALAVVKAALRLTPGNDPVYRVAIEGRVDALARAQSLLAETNWAGTGLRAVLESTLAPFLDPGTAPRALLEGPEVVIPGAAVQALTMALHELATNATKYGALSARTGVLRVSWRREGGGLHLRWAETGGPAVGTPARKGFGSRVVDGTLGHQLGGTVRWDWAAEGLIVEIRLPSVRPAADAAPAPAS</sequence>
<comment type="caution">
    <text evidence="19">The sequence shown here is derived from an EMBL/GenBank/DDBJ whole genome shotgun (WGS) entry which is preliminary data.</text>
</comment>
<evidence type="ECO:0000256" key="1">
    <source>
        <dbReference type="ARBA" id="ARBA00000085"/>
    </source>
</evidence>
<evidence type="ECO:0000313" key="19">
    <source>
        <dbReference type="EMBL" id="TPG57139.1"/>
    </source>
</evidence>
<evidence type="ECO:0000313" key="20">
    <source>
        <dbReference type="Proteomes" id="UP000317078"/>
    </source>
</evidence>
<dbReference type="InterPro" id="IPR013655">
    <property type="entry name" value="PAS_fold_3"/>
</dbReference>
<evidence type="ECO:0000256" key="7">
    <source>
        <dbReference type="ARBA" id="ARBA00022643"/>
    </source>
</evidence>
<evidence type="ECO:0000256" key="11">
    <source>
        <dbReference type="ARBA" id="ARBA00022777"/>
    </source>
</evidence>
<dbReference type="InterPro" id="IPR000014">
    <property type="entry name" value="PAS"/>
</dbReference>
<evidence type="ECO:0000256" key="5">
    <source>
        <dbReference type="ARBA" id="ARBA00022606"/>
    </source>
</evidence>
<keyword evidence="11" id="KW-0418">Kinase</keyword>
<keyword evidence="15" id="KW-0675">Receptor</keyword>
<dbReference type="Gene3D" id="3.30.450.20">
    <property type="entry name" value="PAS domain"/>
    <property type="match status" value="4"/>
</dbReference>
<keyword evidence="9" id="KW-0677">Repeat</keyword>
<comment type="catalytic activity">
    <reaction evidence="1">
        <text>ATP + protein L-histidine = ADP + protein N-phospho-L-histidine.</text>
        <dbReference type="EC" id="2.7.13.3"/>
    </reaction>
</comment>
<gene>
    <name evidence="19" type="ORF">EAH89_11800</name>
</gene>
<keyword evidence="4" id="KW-0597">Phosphoprotein</keyword>
<keyword evidence="12" id="KW-0067">ATP-binding</keyword>
<keyword evidence="16" id="KW-0812">Transmembrane</keyword>
<keyword evidence="20" id="KW-1185">Reference proteome</keyword>
<evidence type="ECO:0000256" key="3">
    <source>
        <dbReference type="ARBA" id="ARBA00022543"/>
    </source>
</evidence>
<dbReference type="PROSITE" id="PS50112">
    <property type="entry name" value="PAS"/>
    <property type="match status" value="1"/>
</dbReference>
<keyword evidence="7" id="KW-0288">FMN</keyword>
<dbReference type="SMART" id="SM00911">
    <property type="entry name" value="HWE_HK"/>
    <property type="match status" value="1"/>
</dbReference>
<dbReference type="PANTHER" id="PTHR41523:SF8">
    <property type="entry name" value="ETHYLENE RESPONSE SENSOR PROTEIN"/>
    <property type="match status" value="1"/>
</dbReference>
<evidence type="ECO:0000259" key="18">
    <source>
        <dbReference type="PROSITE" id="PS50113"/>
    </source>
</evidence>
<dbReference type="InterPro" id="IPR001610">
    <property type="entry name" value="PAC"/>
</dbReference>
<dbReference type="AlphaFoldDB" id="A0A502G5M6"/>
<keyword evidence="16" id="KW-0472">Membrane</keyword>
<evidence type="ECO:0000259" key="17">
    <source>
        <dbReference type="PROSITE" id="PS50112"/>
    </source>
</evidence>
<dbReference type="SUPFAM" id="SSF55785">
    <property type="entry name" value="PYP-like sensor domain (PAS domain)"/>
    <property type="match status" value="2"/>
</dbReference>
<evidence type="ECO:0000256" key="10">
    <source>
        <dbReference type="ARBA" id="ARBA00022741"/>
    </source>
</evidence>
<keyword evidence="14" id="KW-0843">Virulence</keyword>
<evidence type="ECO:0000256" key="16">
    <source>
        <dbReference type="SAM" id="Phobius"/>
    </source>
</evidence>
<evidence type="ECO:0000256" key="14">
    <source>
        <dbReference type="ARBA" id="ARBA00023026"/>
    </source>
</evidence>
<keyword evidence="13" id="KW-0157">Chromophore</keyword>
<evidence type="ECO:0000256" key="6">
    <source>
        <dbReference type="ARBA" id="ARBA00022630"/>
    </source>
</evidence>
<dbReference type="EC" id="2.7.13.3" evidence="2"/>
<reference evidence="19 20" key="1">
    <citation type="journal article" date="2019" name="Environ. Microbiol.">
        <title>Species interactions and distinct microbial communities in high Arctic permafrost affected cryosols are associated with the CH4 and CO2 gas fluxes.</title>
        <authorList>
            <person name="Altshuler I."/>
            <person name="Hamel J."/>
            <person name="Turney S."/>
            <person name="Magnuson E."/>
            <person name="Levesque R."/>
            <person name="Greer C."/>
            <person name="Whyte L.G."/>
        </authorList>
    </citation>
    <scope>NUCLEOTIDE SEQUENCE [LARGE SCALE GENOMIC DNA]</scope>
    <source>
        <strain evidence="19 20">S9.3B</strain>
    </source>
</reference>
<keyword evidence="3" id="KW-0600">Photoreceptor protein</keyword>
<dbReference type="SMART" id="SM00086">
    <property type="entry name" value="PAC"/>
    <property type="match status" value="2"/>
</dbReference>
<name>A0A502G5M6_9PROT</name>
<dbReference type="GO" id="GO:0005524">
    <property type="term" value="F:ATP binding"/>
    <property type="evidence" value="ECO:0007669"/>
    <property type="project" value="UniProtKB-KW"/>
</dbReference>
<dbReference type="InterPro" id="IPR036890">
    <property type="entry name" value="HATPase_C_sf"/>
</dbReference>
<dbReference type="Pfam" id="PF08447">
    <property type="entry name" value="PAS_3"/>
    <property type="match status" value="2"/>
</dbReference>
<dbReference type="PANTHER" id="PTHR41523">
    <property type="entry name" value="TWO-COMPONENT SYSTEM SENSOR PROTEIN"/>
    <property type="match status" value="1"/>
</dbReference>
<dbReference type="Pfam" id="PF07536">
    <property type="entry name" value="HWE_HK"/>
    <property type="match status" value="1"/>
</dbReference>
<dbReference type="NCBIfam" id="TIGR00229">
    <property type="entry name" value="sensory_box"/>
    <property type="match status" value="1"/>
</dbReference>
<dbReference type="GO" id="GO:0009881">
    <property type="term" value="F:photoreceptor activity"/>
    <property type="evidence" value="ECO:0007669"/>
    <property type="project" value="UniProtKB-KW"/>
</dbReference>
<evidence type="ECO:0000256" key="13">
    <source>
        <dbReference type="ARBA" id="ARBA00022991"/>
    </source>
</evidence>
<dbReference type="EMBL" id="RCZP01000009">
    <property type="protein sequence ID" value="TPG57139.1"/>
    <property type="molecule type" value="Genomic_DNA"/>
</dbReference>
<dbReference type="InterPro" id="IPR011102">
    <property type="entry name" value="Sig_transdc_His_kinase_HWE"/>
</dbReference>
<protein>
    <recommendedName>
        <fullName evidence="2">histidine kinase</fullName>
        <ecNumber evidence="2">2.7.13.3</ecNumber>
    </recommendedName>
</protein>
<evidence type="ECO:0000256" key="12">
    <source>
        <dbReference type="ARBA" id="ARBA00022840"/>
    </source>
</evidence>
<keyword evidence="10" id="KW-0547">Nucleotide-binding</keyword>
<organism evidence="19 20">
    <name type="scientific">Muricoccus nepalensis</name>
    <dbReference type="NCBI Taxonomy" id="1854500"/>
    <lineage>
        <taxon>Bacteria</taxon>
        <taxon>Pseudomonadati</taxon>
        <taxon>Pseudomonadota</taxon>
        <taxon>Alphaproteobacteria</taxon>
        <taxon>Acetobacterales</taxon>
        <taxon>Roseomonadaceae</taxon>
        <taxon>Muricoccus</taxon>
    </lineage>
</organism>
<evidence type="ECO:0000256" key="4">
    <source>
        <dbReference type="ARBA" id="ARBA00022553"/>
    </source>
</evidence>
<keyword evidence="8" id="KW-0808">Transferase</keyword>
<dbReference type="CDD" id="cd00130">
    <property type="entry name" value="PAS"/>
    <property type="match status" value="1"/>
</dbReference>
<dbReference type="InterPro" id="IPR035965">
    <property type="entry name" value="PAS-like_dom_sf"/>
</dbReference>
<proteinExistence type="predicted"/>
<dbReference type="InterPro" id="IPR000700">
    <property type="entry name" value="PAS-assoc_C"/>
</dbReference>
<dbReference type="GO" id="GO:0004673">
    <property type="term" value="F:protein histidine kinase activity"/>
    <property type="evidence" value="ECO:0007669"/>
    <property type="project" value="UniProtKB-EC"/>
</dbReference>
<keyword evidence="6" id="KW-0285">Flavoprotein</keyword>
<evidence type="ECO:0000256" key="9">
    <source>
        <dbReference type="ARBA" id="ARBA00022737"/>
    </source>
</evidence>
<feature type="transmembrane region" description="Helical" evidence="16">
    <location>
        <begin position="32"/>
        <end position="55"/>
    </location>
</feature>
<feature type="domain" description="PAC" evidence="18">
    <location>
        <begin position="446"/>
        <end position="501"/>
    </location>
</feature>
<feature type="domain" description="PAS" evidence="17">
    <location>
        <begin position="397"/>
        <end position="444"/>
    </location>
</feature>
<dbReference type="PROSITE" id="PS50113">
    <property type="entry name" value="PAC"/>
    <property type="match status" value="2"/>
</dbReference>
<dbReference type="Proteomes" id="UP000317078">
    <property type="component" value="Unassembled WGS sequence"/>
</dbReference>
<keyword evidence="16" id="KW-1133">Transmembrane helix</keyword>
<evidence type="ECO:0000256" key="2">
    <source>
        <dbReference type="ARBA" id="ARBA00012438"/>
    </source>
</evidence>